<dbReference type="AlphaFoldDB" id="A0A366H4I6"/>
<organism evidence="1 2">
    <name type="scientific">Roseimicrobium gellanilyticum</name>
    <dbReference type="NCBI Taxonomy" id="748857"/>
    <lineage>
        <taxon>Bacteria</taxon>
        <taxon>Pseudomonadati</taxon>
        <taxon>Verrucomicrobiota</taxon>
        <taxon>Verrucomicrobiia</taxon>
        <taxon>Verrucomicrobiales</taxon>
        <taxon>Verrucomicrobiaceae</taxon>
        <taxon>Roseimicrobium</taxon>
    </lineage>
</organism>
<dbReference type="Proteomes" id="UP000253426">
    <property type="component" value="Unassembled WGS sequence"/>
</dbReference>
<proteinExistence type="predicted"/>
<gene>
    <name evidence="1" type="ORF">DES53_11565</name>
</gene>
<keyword evidence="2" id="KW-1185">Reference proteome</keyword>
<evidence type="ECO:0000313" key="2">
    <source>
        <dbReference type="Proteomes" id="UP000253426"/>
    </source>
</evidence>
<reference evidence="1 2" key="1">
    <citation type="submission" date="2018-06" db="EMBL/GenBank/DDBJ databases">
        <title>Genomic Encyclopedia of Type Strains, Phase IV (KMG-IV): sequencing the most valuable type-strain genomes for metagenomic binning, comparative biology and taxonomic classification.</title>
        <authorList>
            <person name="Goeker M."/>
        </authorList>
    </citation>
    <scope>NUCLEOTIDE SEQUENCE [LARGE SCALE GENOMIC DNA]</scope>
    <source>
        <strain evidence="1 2">DSM 25532</strain>
    </source>
</reference>
<sequence>MSHRLKILLGFVLCLLLLGMPAVYIVLSWSSMHAFELRYLGQGTPRMKLLDPADPSMTSMVPYRIEVRNVRPYPVYLRELRLATQGALDTEYGMYSKFTFTGLVRVEKPTPPVPAYGVMQIEIDVPRNWMNSHHLDPAKLVGKVESYTATQQKWTEFSMWFDRITWRFRKPGVRSYRPPEYYLVPMKTGPMK</sequence>
<evidence type="ECO:0000313" key="1">
    <source>
        <dbReference type="EMBL" id="RBP36924.1"/>
    </source>
</evidence>
<name>A0A366H4I6_9BACT</name>
<dbReference type="EMBL" id="QNRR01000015">
    <property type="protein sequence ID" value="RBP36924.1"/>
    <property type="molecule type" value="Genomic_DNA"/>
</dbReference>
<dbReference type="RefSeq" id="WP_113961701.1">
    <property type="nucleotide sequence ID" value="NZ_QNRR01000015.1"/>
</dbReference>
<protein>
    <submittedName>
        <fullName evidence="1">Uncharacterized protein</fullName>
    </submittedName>
</protein>
<comment type="caution">
    <text evidence="1">The sequence shown here is derived from an EMBL/GenBank/DDBJ whole genome shotgun (WGS) entry which is preliminary data.</text>
</comment>
<accession>A0A366H4I6</accession>